<feature type="chain" id="PRO_5020688381" evidence="2">
    <location>
        <begin position="22"/>
        <end position="207"/>
    </location>
</feature>
<evidence type="ECO:0000313" key="4">
    <source>
        <dbReference type="EMBL" id="TDL90525.1"/>
    </source>
</evidence>
<proteinExistence type="predicted"/>
<dbReference type="Proteomes" id="UP000294562">
    <property type="component" value="Unassembled WGS sequence"/>
</dbReference>
<feature type="signal peptide" evidence="2">
    <location>
        <begin position="1"/>
        <end position="21"/>
    </location>
</feature>
<organism evidence="4 5">
    <name type="scientific">Meridianimarinicoccus aquatilis</name>
    <dbReference type="NCBI Taxonomy" id="2552766"/>
    <lineage>
        <taxon>Bacteria</taxon>
        <taxon>Pseudomonadati</taxon>
        <taxon>Pseudomonadota</taxon>
        <taxon>Alphaproteobacteria</taxon>
        <taxon>Rhodobacterales</taxon>
        <taxon>Paracoccaceae</taxon>
        <taxon>Meridianimarinicoccus</taxon>
    </lineage>
</organism>
<dbReference type="EMBL" id="SMZO01000008">
    <property type="protein sequence ID" value="TDL90525.1"/>
    <property type="molecule type" value="Genomic_DNA"/>
</dbReference>
<accession>A0A4R6B2U4</accession>
<dbReference type="RefSeq" id="WP_133341866.1">
    <property type="nucleotide sequence ID" value="NZ_SMZO01000008.1"/>
</dbReference>
<evidence type="ECO:0000259" key="3">
    <source>
        <dbReference type="Pfam" id="PF13505"/>
    </source>
</evidence>
<sequence>MKRTLLVTTAIVLAASTPIFAEGGFYLGALVGGVVNQNQDLDGSAGGLTISLDGGADLSIFGGYDFGKVGKLGSLRTELQFSGRASETDGATEGTYTEEAVFLNVLHDFTLSEQSKWVPYLGAGIGHGKLEYDDYRANGTTLLNGSDEVWGGQLILGLGYQLTEGARVFADYRYRNWADTKVSDVSGRAVSIDNASSSINFGAAYTF</sequence>
<keyword evidence="1 2" id="KW-0732">Signal</keyword>
<dbReference type="InterPro" id="IPR011250">
    <property type="entry name" value="OMP/PagP_B-barrel"/>
</dbReference>
<name>A0A4R6B2U4_9RHOB</name>
<protein>
    <submittedName>
        <fullName evidence="4">Porin family protein</fullName>
    </submittedName>
</protein>
<dbReference type="SUPFAM" id="SSF56925">
    <property type="entry name" value="OMPA-like"/>
    <property type="match status" value="1"/>
</dbReference>
<gene>
    <name evidence="4" type="ORF">E2L05_05350</name>
</gene>
<keyword evidence="5" id="KW-1185">Reference proteome</keyword>
<reference evidence="4 5" key="1">
    <citation type="submission" date="2019-03" db="EMBL/GenBank/DDBJ databases">
        <title>Rhodobacteraceae bacterium SM1902, a new member of the family Rhodobacteraceae isolated from Yantai.</title>
        <authorList>
            <person name="Sun Y."/>
        </authorList>
    </citation>
    <scope>NUCLEOTIDE SEQUENCE [LARGE SCALE GENOMIC DNA]</scope>
    <source>
        <strain evidence="4 5">SM1902</strain>
    </source>
</reference>
<dbReference type="Gene3D" id="2.40.160.20">
    <property type="match status" value="1"/>
</dbReference>
<dbReference type="AlphaFoldDB" id="A0A4R6B2U4"/>
<dbReference type="InterPro" id="IPR027385">
    <property type="entry name" value="Beta-barrel_OMP"/>
</dbReference>
<evidence type="ECO:0000313" key="5">
    <source>
        <dbReference type="Proteomes" id="UP000294562"/>
    </source>
</evidence>
<evidence type="ECO:0000256" key="1">
    <source>
        <dbReference type="ARBA" id="ARBA00022729"/>
    </source>
</evidence>
<evidence type="ECO:0000256" key="2">
    <source>
        <dbReference type="SAM" id="SignalP"/>
    </source>
</evidence>
<comment type="caution">
    <text evidence="4">The sequence shown here is derived from an EMBL/GenBank/DDBJ whole genome shotgun (WGS) entry which is preliminary data.</text>
</comment>
<dbReference type="Pfam" id="PF13505">
    <property type="entry name" value="OMP_b-brl"/>
    <property type="match status" value="1"/>
</dbReference>
<feature type="domain" description="Outer membrane protein beta-barrel" evidence="3">
    <location>
        <begin position="10"/>
        <end position="207"/>
    </location>
</feature>
<dbReference type="OrthoDB" id="189250at2"/>